<dbReference type="AlphaFoldDB" id="A0A930V0K2"/>
<dbReference type="PANTHER" id="PTHR33371:SF19">
    <property type="entry name" value="MCE-FAMILY PROTEIN MCE4A"/>
    <property type="match status" value="1"/>
</dbReference>
<dbReference type="GO" id="GO:0051701">
    <property type="term" value="P:biological process involved in interaction with host"/>
    <property type="evidence" value="ECO:0007669"/>
    <property type="project" value="TreeGrafter"/>
</dbReference>
<dbReference type="Pfam" id="PF11887">
    <property type="entry name" value="Mce4_CUP1"/>
    <property type="match status" value="1"/>
</dbReference>
<proteinExistence type="predicted"/>
<evidence type="ECO:0000313" key="4">
    <source>
        <dbReference type="Proteomes" id="UP000656804"/>
    </source>
</evidence>
<evidence type="ECO:0000259" key="1">
    <source>
        <dbReference type="Pfam" id="PF02470"/>
    </source>
</evidence>
<keyword evidence="4" id="KW-1185">Reference proteome</keyword>
<reference evidence="3" key="1">
    <citation type="submission" date="2020-11" db="EMBL/GenBank/DDBJ databases">
        <title>Nocardioides sp. CBS4Y-1, whole genome shotgun sequence.</title>
        <authorList>
            <person name="Tuo L."/>
        </authorList>
    </citation>
    <scope>NUCLEOTIDE SEQUENCE</scope>
    <source>
        <strain evidence="3">CBS4Y-1</strain>
    </source>
</reference>
<sequence length="422" mass="45955">MFLALALGSVWLTYAIFTKKFTDYDKVTLESSTLGLQLPPRGDVKVRGVIVGEVLDFAPTDDDSVDITLGIYPSEIDKIPADVTGSILPKTLFGEKYVALDIPQGSEPSQSDHLEPGATISQTKIATEVEAVLNDLYPLLRTVRPADLNMTLTALSNALEGRGEQLGQTLQTFDAYLKKLNPQLPALVEDLRLTAQVSDTYADVLPQVGRILRNTITTTTTLEDREAKLNDLFTNVTGFSNTTRQFLADNEQNLVRFGQVSVPQTTTLAQYAPEFGCLMRGLVNAGKLQAEAFRDFTLHIVLETLPNQPRGYTPADKPHYGENRGPTCLHLPNPPWSQNNPVRQQPNMDDGVDTPTGKGTDRVVPGFAQRASSAPGWVGSEQETDMFKALIAPGMGVEESDVPDLGPFLIGPMARGAEVDVQ</sequence>
<dbReference type="GO" id="GO:0005576">
    <property type="term" value="C:extracellular region"/>
    <property type="evidence" value="ECO:0007669"/>
    <property type="project" value="TreeGrafter"/>
</dbReference>
<name>A0A930V0K2_9ACTN</name>
<dbReference type="EMBL" id="JADIVZ010000005">
    <property type="protein sequence ID" value="MBF4162460.1"/>
    <property type="molecule type" value="Genomic_DNA"/>
</dbReference>
<evidence type="ECO:0000313" key="3">
    <source>
        <dbReference type="EMBL" id="MBF4162460.1"/>
    </source>
</evidence>
<comment type="caution">
    <text evidence="3">The sequence shown here is derived from an EMBL/GenBank/DDBJ whole genome shotgun (WGS) entry which is preliminary data.</text>
</comment>
<accession>A0A930V0K2</accession>
<feature type="domain" description="Mce/MlaD" evidence="1">
    <location>
        <begin position="26"/>
        <end position="101"/>
    </location>
</feature>
<protein>
    <submittedName>
        <fullName evidence="3">MCE family protein</fullName>
    </submittedName>
</protein>
<dbReference type="PANTHER" id="PTHR33371">
    <property type="entry name" value="INTERMEMBRANE PHOSPHOLIPID TRANSPORT SYSTEM BINDING PROTEIN MLAD-RELATED"/>
    <property type="match status" value="1"/>
</dbReference>
<organism evidence="3 4">
    <name type="scientific">Nocardioides acrostichi</name>
    <dbReference type="NCBI Taxonomy" id="2784339"/>
    <lineage>
        <taxon>Bacteria</taxon>
        <taxon>Bacillati</taxon>
        <taxon>Actinomycetota</taxon>
        <taxon>Actinomycetes</taxon>
        <taxon>Propionibacteriales</taxon>
        <taxon>Nocardioidaceae</taxon>
        <taxon>Nocardioides</taxon>
    </lineage>
</organism>
<dbReference type="InterPro" id="IPR052336">
    <property type="entry name" value="MlaD_Phospholipid_Transporter"/>
</dbReference>
<dbReference type="Pfam" id="PF02470">
    <property type="entry name" value="MlaD"/>
    <property type="match status" value="1"/>
</dbReference>
<dbReference type="InterPro" id="IPR003399">
    <property type="entry name" value="Mce/MlaD"/>
</dbReference>
<gene>
    <name evidence="3" type="ORF">ISG29_12225</name>
</gene>
<dbReference type="InterPro" id="IPR024516">
    <property type="entry name" value="Mce_C"/>
</dbReference>
<dbReference type="NCBIfam" id="TIGR00996">
    <property type="entry name" value="Mtu_fam_mce"/>
    <property type="match status" value="1"/>
</dbReference>
<feature type="domain" description="Mammalian cell entry C-terminal" evidence="2">
    <location>
        <begin position="111"/>
        <end position="326"/>
    </location>
</feature>
<dbReference type="InterPro" id="IPR005693">
    <property type="entry name" value="Mce"/>
</dbReference>
<evidence type="ECO:0000259" key="2">
    <source>
        <dbReference type="Pfam" id="PF11887"/>
    </source>
</evidence>
<dbReference type="Proteomes" id="UP000656804">
    <property type="component" value="Unassembled WGS sequence"/>
</dbReference>